<evidence type="ECO:0000256" key="1">
    <source>
        <dbReference type="ARBA" id="ARBA00004141"/>
    </source>
</evidence>
<evidence type="ECO:0000256" key="5">
    <source>
        <dbReference type="ARBA" id="ARBA00022989"/>
    </source>
</evidence>
<dbReference type="GO" id="GO:0005381">
    <property type="term" value="F:iron ion transmembrane transporter activity"/>
    <property type="evidence" value="ECO:0007669"/>
    <property type="project" value="UniProtKB-UniRule"/>
</dbReference>
<feature type="region of interest" description="Disordered" evidence="8">
    <location>
        <begin position="265"/>
        <end position="402"/>
    </location>
</feature>
<protein>
    <recommendedName>
        <fullName evidence="7">Solute carrier family 40 member</fullName>
    </recommendedName>
</protein>
<evidence type="ECO:0000256" key="4">
    <source>
        <dbReference type="ARBA" id="ARBA00022692"/>
    </source>
</evidence>
<feature type="transmembrane region" description="Helical" evidence="7">
    <location>
        <begin position="46"/>
        <end position="72"/>
    </location>
</feature>
<evidence type="ECO:0000256" key="8">
    <source>
        <dbReference type="SAM" id="MobiDB-lite"/>
    </source>
</evidence>
<feature type="transmembrane region" description="Helical" evidence="7">
    <location>
        <begin position="526"/>
        <end position="544"/>
    </location>
</feature>
<feature type="transmembrane region" description="Helical" evidence="7">
    <location>
        <begin position="179"/>
        <end position="195"/>
    </location>
</feature>
<keyword evidence="6 7" id="KW-0472">Membrane</keyword>
<name>A0A0G4HPW8_9ALVE</name>
<feature type="transmembrane region" description="Helical" evidence="7">
    <location>
        <begin position="488"/>
        <end position="506"/>
    </location>
</feature>
<dbReference type="PANTHER" id="PTHR11660">
    <property type="entry name" value="SOLUTE CARRIER FAMILY 40 MEMBER"/>
    <property type="match status" value="1"/>
</dbReference>
<proteinExistence type="inferred from homology"/>
<feature type="transmembrane region" description="Helical" evidence="7">
    <location>
        <begin position="456"/>
        <end position="476"/>
    </location>
</feature>
<feature type="transmembrane region" description="Helical" evidence="7">
    <location>
        <begin position="565"/>
        <end position="586"/>
    </location>
</feature>
<keyword evidence="7" id="KW-0406">Ion transport</keyword>
<sequence length="662" mass="70299">MPLILYKVFPSSFFIVALYGLSQAAGVTFLSPLFSRAISFGHRLNVITKAIICEGFAVAVSLLGTSLCLAAKGLPPSLWSDETITSTGEDLPPRDPNFDPLGSEEWASLGLWDQVGLVCGLACVVGAAAALELCTSIRNQAVKRDWTPELINATGPKDNPDELAYFSSKVNARIQRVELINELFGPVLGGVVLTYCGTRTSVILVALVNVASFGLELVILRHLYFSYHEVLYRDGLDLGSPATNSARLSASLGLYRGQSNAEAALNDRNGDAGTAPTSVAGGGASEEKEREKEATKNFKEGEKEVQEEAEKEEVQVWPEASGSYAETATLEESGVGSAKAKSKPKVQVGTVDLESQAEESGGLRSPLLGVRSSEGGDRIGNGDPEPPPLSGPAQRSGDGGIGLQKWSRRWRKAYTVFVRHRVAPMVFAIAFLYFNVMSPAGGMFTVFLKSLGVNETVIAGVRASGAVFGLLGTLVFPHISHRFGCARASLYCLLLLCVCLSVALVLLETTLHPALTGGEGAVPIGWLLTFLGCVVISRGGLYAFDVGESQTVQSVVEAKYRGEVSSCEGSLISGMTLVSFVACSFFSTREQFPVLCGITVTACLLSLFLVSGFVSREGDRVQQQQQEEQQEEPVARRIDPASARVSEETGGDAGGCCSGCCS</sequence>
<dbReference type="VEuPathDB" id="CryptoDB:Cvel_7893"/>
<feature type="region of interest" description="Disordered" evidence="8">
    <location>
        <begin position="621"/>
        <end position="655"/>
    </location>
</feature>
<keyword evidence="4 7" id="KW-0812">Transmembrane</keyword>
<dbReference type="AlphaFoldDB" id="A0A0G4HPW8"/>
<comment type="subcellular location">
    <subcellularLocation>
        <location evidence="1 7">Membrane</location>
        <topology evidence="1 7">Multi-pass membrane protein</topology>
    </subcellularLocation>
</comment>
<evidence type="ECO:0000256" key="2">
    <source>
        <dbReference type="ARBA" id="ARBA00006279"/>
    </source>
</evidence>
<keyword evidence="3 7" id="KW-0813">Transport</keyword>
<dbReference type="Gene3D" id="1.20.1250.20">
    <property type="entry name" value="MFS general substrate transporter like domains"/>
    <property type="match status" value="1"/>
</dbReference>
<dbReference type="GO" id="GO:0016020">
    <property type="term" value="C:membrane"/>
    <property type="evidence" value="ECO:0007669"/>
    <property type="project" value="UniProtKB-SubCell"/>
</dbReference>
<evidence type="ECO:0000256" key="3">
    <source>
        <dbReference type="ARBA" id="ARBA00022448"/>
    </source>
</evidence>
<evidence type="ECO:0000313" key="9">
    <source>
        <dbReference type="EMBL" id="CEM46417.1"/>
    </source>
</evidence>
<dbReference type="SUPFAM" id="SSF103473">
    <property type="entry name" value="MFS general substrate transporter"/>
    <property type="match status" value="1"/>
</dbReference>
<dbReference type="InterPro" id="IPR009716">
    <property type="entry name" value="Ferroportin-1"/>
</dbReference>
<gene>
    <name evidence="9" type="ORF">Cvel_7893</name>
</gene>
<feature type="transmembrane region" description="Helical" evidence="7">
    <location>
        <begin position="201"/>
        <end position="224"/>
    </location>
</feature>
<evidence type="ECO:0000256" key="7">
    <source>
        <dbReference type="RuleBase" id="RU365065"/>
    </source>
</evidence>
<feature type="transmembrane region" description="Helical" evidence="7">
    <location>
        <begin position="115"/>
        <end position="134"/>
    </location>
</feature>
<feature type="transmembrane region" description="Helical" evidence="7">
    <location>
        <begin position="12"/>
        <end position="34"/>
    </location>
</feature>
<organism evidence="9">
    <name type="scientific">Chromera velia CCMP2878</name>
    <dbReference type="NCBI Taxonomy" id="1169474"/>
    <lineage>
        <taxon>Eukaryota</taxon>
        <taxon>Sar</taxon>
        <taxon>Alveolata</taxon>
        <taxon>Colpodellida</taxon>
        <taxon>Chromeraceae</taxon>
        <taxon>Chromera</taxon>
    </lineage>
</organism>
<dbReference type="InterPro" id="IPR036259">
    <property type="entry name" value="MFS_trans_sf"/>
</dbReference>
<dbReference type="Pfam" id="PF06963">
    <property type="entry name" value="FPN1"/>
    <property type="match status" value="2"/>
</dbReference>
<dbReference type="PANTHER" id="PTHR11660:SF57">
    <property type="entry name" value="SOLUTE CARRIER FAMILY 40 MEMBER"/>
    <property type="match status" value="1"/>
</dbReference>
<feature type="compositionally biased region" description="Basic and acidic residues" evidence="8">
    <location>
        <begin position="285"/>
        <end position="314"/>
    </location>
</feature>
<feature type="transmembrane region" description="Helical" evidence="7">
    <location>
        <begin position="592"/>
        <end position="614"/>
    </location>
</feature>
<evidence type="ECO:0000256" key="6">
    <source>
        <dbReference type="ARBA" id="ARBA00023136"/>
    </source>
</evidence>
<reference evidence="9" key="1">
    <citation type="submission" date="2014-11" db="EMBL/GenBank/DDBJ databases">
        <authorList>
            <person name="Otto D Thomas"/>
            <person name="Naeem Raeece"/>
        </authorList>
    </citation>
    <scope>NUCLEOTIDE SEQUENCE</scope>
</reference>
<comment type="function">
    <text evidence="7">May be involved in iron transport and iron homeostasis.</text>
</comment>
<dbReference type="EMBL" id="CDMZ01003451">
    <property type="protein sequence ID" value="CEM46417.1"/>
    <property type="molecule type" value="Genomic_DNA"/>
</dbReference>
<comment type="similarity">
    <text evidence="2 7">Belongs to the ferroportin (FP) (TC 2.A.100) family. SLC40A subfamily.</text>
</comment>
<keyword evidence="5 7" id="KW-1133">Transmembrane helix</keyword>
<accession>A0A0G4HPW8</accession>